<dbReference type="Proteomes" id="UP000038802">
    <property type="component" value="Unassembled WGS sequence"/>
</dbReference>
<accession>A0A0U0T0U3</accession>
<reference evidence="3" key="3">
    <citation type="submission" date="2015-03" db="EMBL/GenBank/DDBJ databases">
        <authorList>
            <consortium name="Pathogen Informatics"/>
            <person name="Murphy D."/>
        </authorList>
    </citation>
    <scope>NUCLEOTIDE SEQUENCE</scope>
    <source>
        <strain evidence="3">N09902308</strain>
    </source>
</reference>
<reference evidence="2" key="2">
    <citation type="submission" date="2015-03" db="EMBL/GenBank/DDBJ databases">
        <authorList>
            <person name="Murphy D."/>
        </authorList>
    </citation>
    <scope>NUCLEOTIDE SEQUENCE [LARGE SCALE GENOMIC DNA]</scope>
    <source>
        <strain evidence="2">K00500041</strain>
    </source>
</reference>
<evidence type="ECO:0000313" key="3">
    <source>
        <dbReference type="EMBL" id="COX14845.1"/>
    </source>
</evidence>
<protein>
    <submittedName>
        <fullName evidence="2">Uncharacterized protein</fullName>
    </submittedName>
</protein>
<sequence length="143" mass="16423">MDNGRTVAASAVGLHERQSGHPTRRRRHARRRAVARRRTGRQRRRWGPGGDRSNRRDRSWISEGRALLRRQRDVLRLDDGNLHLQLALFVLQIRSYRGSLLGRGPGIGRRFGCSLLGLDGLFSSGLETGHLRGHLMRHHPLYR</sequence>
<name>A0A0U0T0U3_MYCTX</name>
<dbReference type="EMBL" id="CSBK01000244">
    <property type="protein sequence ID" value="COX14845.1"/>
    <property type="molecule type" value="Genomic_DNA"/>
</dbReference>
<feature type="compositionally biased region" description="Basic residues" evidence="1">
    <location>
        <begin position="22"/>
        <end position="46"/>
    </location>
</feature>
<organism evidence="2 4">
    <name type="scientific">Mycobacterium tuberculosis</name>
    <dbReference type="NCBI Taxonomy" id="1773"/>
    <lineage>
        <taxon>Bacteria</taxon>
        <taxon>Bacillati</taxon>
        <taxon>Actinomycetota</taxon>
        <taxon>Actinomycetes</taxon>
        <taxon>Mycobacteriales</taxon>
        <taxon>Mycobacteriaceae</taxon>
        <taxon>Mycobacterium</taxon>
        <taxon>Mycobacterium tuberculosis complex</taxon>
    </lineage>
</organism>
<dbReference type="Proteomes" id="UP000039021">
    <property type="component" value="Unassembled WGS sequence"/>
</dbReference>
<evidence type="ECO:0000313" key="4">
    <source>
        <dbReference type="Proteomes" id="UP000038802"/>
    </source>
</evidence>
<gene>
    <name evidence="2" type="ORF">ERS007703_02422</name>
    <name evidence="3" type="ORF">ERS007739_00767</name>
</gene>
<evidence type="ECO:0000256" key="1">
    <source>
        <dbReference type="SAM" id="MobiDB-lite"/>
    </source>
</evidence>
<evidence type="ECO:0000313" key="5">
    <source>
        <dbReference type="Proteomes" id="UP000039021"/>
    </source>
</evidence>
<feature type="region of interest" description="Disordered" evidence="1">
    <location>
        <begin position="1"/>
        <end position="57"/>
    </location>
</feature>
<dbReference type="EMBL" id="CSAE01000262">
    <property type="protein sequence ID" value="COV97177.1"/>
    <property type="molecule type" value="Genomic_DNA"/>
</dbReference>
<dbReference type="AlphaFoldDB" id="A0A0U0T0U3"/>
<evidence type="ECO:0000313" key="2">
    <source>
        <dbReference type="EMBL" id="COV97177.1"/>
    </source>
</evidence>
<proteinExistence type="predicted"/>
<reference evidence="4 5" key="1">
    <citation type="submission" date="2015-03" db="EMBL/GenBank/DDBJ databases">
        <authorList>
            <consortium name="Pathogen Informatics"/>
        </authorList>
    </citation>
    <scope>NUCLEOTIDE SEQUENCE [LARGE SCALE GENOMIC DNA]</scope>
    <source>
        <strain evidence="4">K00500041</strain>
        <strain evidence="5">N09902308</strain>
    </source>
</reference>